<sequence>MSDNGGGWDEPTRAMPNVGDQAAQQANQQQPGQQGQQPHQQPNQQPNQQGGQYGGQQYGGQQYGQSSQGGQQYGRQPHQPSHQQPNQQGGQYGQPQHQPYGGQQGQQGQYGQPGGQPYGQQPGNQGYGQGGQPQYGNQPGQYGQQPQQNQWNQPGYGQPAYAGANAGAATGAPASGLGKTLGWVLVALGVVLALVCFGTWANANVKISSGVYNLDMTMKIDGFGGTSYEGLPPGADQPDSNDSSSDGRDPFGLPILILGVGVAAMGVLRGMRKRWAGWIAAGLAAVATLLAILDFADVQDKVDELKNTSGLPAGSSASVSTGWGLWMALLLGIVTIAVGVVSSIKK</sequence>
<keyword evidence="2" id="KW-1133">Transmembrane helix</keyword>
<feature type="compositionally biased region" description="Low complexity" evidence="1">
    <location>
        <begin position="21"/>
        <end position="50"/>
    </location>
</feature>
<feature type="transmembrane region" description="Helical" evidence="2">
    <location>
        <begin position="275"/>
        <end position="296"/>
    </location>
</feature>
<evidence type="ECO:0000313" key="4">
    <source>
        <dbReference type="Proteomes" id="UP000256253"/>
    </source>
</evidence>
<dbReference type="RefSeq" id="WP_211308356.1">
    <property type="nucleotide sequence ID" value="NZ_QTUA01000001.1"/>
</dbReference>
<dbReference type="Proteomes" id="UP000256253">
    <property type="component" value="Unassembled WGS sequence"/>
</dbReference>
<dbReference type="AlphaFoldDB" id="A0A3D9UUP7"/>
<evidence type="ECO:0000256" key="2">
    <source>
        <dbReference type="SAM" id="Phobius"/>
    </source>
</evidence>
<evidence type="ECO:0000313" key="3">
    <source>
        <dbReference type="EMBL" id="REF29724.1"/>
    </source>
</evidence>
<feature type="region of interest" description="Disordered" evidence="1">
    <location>
        <begin position="1"/>
        <end position="158"/>
    </location>
</feature>
<feature type="transmembrane region" description="Helical" evidence="2">
    <location>
        <begin position="181"/>
        <end position="201"/>
    </location>
</feature>
<keyword evidence="4" id="KW-1185">Reference proteome</keyword>
<feature type="transmembrane region" description="Helical" evidence="2">
    <location>
        <begin position="323"/>
        <end position="344"/>
    </location>
</feature>
<gene>
    <name evidence="3" type="ORF">DFJ65_0692</name>
</gene>
<feature type="compositionally biased region" description="Gly residues" evidence="1">
    <location>
        <begin position="51"/>
        <end position="62"/>
    </location>
</feature>
<proteinExistence type="predicted"/>
<name>A0A3D9UUP7_9MICO</name>
<dbReference type="EMBL" id="QTUA01000001">
    <property type="protein sequence ID" value="REF29724.1"/>
    <property type="molecule type" value="Genomic_DNA"/>
</dbReference>
<feature type="compositionally biased region" description="Low complexity" evidence="1">
    <location>
        <begin position="134"/>
        <end position="158"/>
    </location>
</feature>
<keyword evidence="2" id="KW-0472">Membrane</keyword>
<protein>
    <submittedName>
        <fullName evidence="3">Uncharacterized protein</fullName>
    </submittedName>
</protein>
<organism evidence="3 4">
    <name type="scientific">Calidifontibacter indicus</name>
    <dbReference type="NCBI Taxonomy" id="419650"/>
    <lineage>
        <taxon>Bacteria</taxon>
        <taxon>Bacillati</taxon>
        <taxon>Actinomycetota</taxon>
        <taxon>Actinomycetes</taxon>
        <taxon>Micrococcales</taxon>
        <taxon>Dermacoccaceae</taxon>
        <taxon>Calidifontibacter</taxon>
    </lineage>
</organism>
<evidence type="ECO:0000256" key="1">
    <source>
        <dbReference type="SAM" id="MobiDB-lite"/>
    </source>
</evidence>
<reference evidence="3 4" key="1">
    <citation type="submission" date="2018-08" db="EMBL/GenBank/DDBJ databases">
        <title>Sequencing the genomes of 1000 actinobacteria strains.</title>
        <authorList>
            <person name="Klenk H.-P."/>
        </authorList>
    </citation>
    <scope>NUCLEOTIDE SEQUENCE [LARGE SCALE GENOMIC DNA]</scope>
    <source>
        <strain evidence="3 4">DSM 22967</strain>
    </source>
</reference>
<accession>A0A3D9UUP7</accession>
<feature type="transmembrane region" description="Helical" evidence="2">
    <location>
        <begin position="251"/>
        <end position="268"/>
    </location>
</feature>
<feature type="compositionally biased region" description="Low complexity" evidence="1">
    <location>
        <begin position="63"/>
        <end position="110"/>
    </location>
</feature>
<comment type="caution">
    <text evidence="3">The sequence shown here is derived from an EMBL/GenBank/DDBJ whole genome shotgun (WGS) entry which is preliminary data.</text>
</comment>
<keyword evidence="2" id="KW-0812">Transmembrane</keyword>